<sequence length="148" mass="16550">MPTREDPLVSFKFGLEIEGKLTGFFTQVSGIGSESEVIQHKVVNSETGETIMQQIPGRLTWTPVTLKRGVTSSMDIWEWRQQVVEGKIGEARTNCSIVAYAQDNTEIARWNFENAWPSKVVGPEMDAGSTNYMIEDVTIVHEGVERVS</sequence>
<dbReference type="GO" id="GO:0005198">
    <property type="term" value="F:structural molecule activity"/>
    <property type="evidence" value="ECO:0007669"/>
    <property type="project" value="InterPro"/>
</dbReference>
<proteinExistence type="predicted"/>
<comment type="caution">
    <text evidence="1">The sequence shown here is derived from an EMBL/GenBank/DDBJ whole genome shotgun (WGS) entry which is preliminary data.</text>
</comment>
<dbReference type="STRING" id="1134406.ADN00_09930"/>
<dbReference type="OrthoDB" id="73314at2"/>
<dbReference type="Pfam" id="PF06841">
    <property type="entry name" value="Phage_T4_gp19"/>
    <property type="match status" value="1"/>
</dbReference>
<gene>
    <name evidence="1" type="ORF">ADN00_09930</name>
</gene>
<keyword evidence="2" id="KW-1185">Reference proteome</keyword>
<reference evidence="1 2" key="1">
    <citation type="submission" date="2015-07" db="EMBL/GenBank/DDBJ databases">
        <title>Genome sequence of Ornatilinea apprima DSM 23815.</title>
        <authorList>
            <person name="Hemp J."/>
            <person name="Ward L.M."/>
            <person name="Pace L.A."/>
            <person name="Fischer W.W."/>
        </authorList>
    </citation>
    <scope>NUCLEOTIDE SEQUENCE [LARGE SCALE GENOMIC DNA]</scope>
    <source>
        <strain evidence="1 2">P3M-1</strain>
    </source>
</reference>
<dbReference type="PANTHER" id="PTHR38009">
    <property type="entry name" value="CONSERVED HYPOTHETICAL PHAGE TAIL PROTEIN"/>
    <property type="match status" value="1"/>
</dbReference>
<dbReference type="InterPro" id="IPR011747">
    <property type="entry name" value="CHP02241"/>
</dbReference>
<evidence type="ECO:0008006" key="3">
    <source>
        <dbReference type="Google" id="ProtNLM"/>
    </source>
</evidence>
<dbReference type="Proteomes" id="UP000050417">
    <property type="component" value="Unassembled WGS sequence"/>
</dbReference>
<dbReference type="InterPro" id="IPR010667">
    <property type="entry name" value="Phage_T4_Gp19"/>
</dbReference>
<organism evidence="1 2">
    <name type="scientific">Ornatilinea apprima</name>
    <dbReference type="NCBI Taxonomy" id="1134406"/>
    <lineage>
        <taxon>Bacteria</taxon>
        <taxon>Bacillati</taxon>
        <taxon>Chloroflexota</taxon>
        <taxon>Anaerolineae</taxon>
        <taxon>Anaerolineales</taxon>
        <taxon>Anaerolineaceae</taxon>
        <taxon>Ornatilinea</taxon>
    </lineage>
</organism>
<dbReference type="AlphaFoldDB" id="A0A0P6XAX0"/>
<dbReference type="EMBL" id="LGCL01000024">
    <property type="protein sequence ID" value="KPL76908.1"/>
    <property type="molecule type" value="Genomic_DNA"/>
</dbReference>
<protein>
    <recommendedName>
        <fullName evidence="3">Phage tail protein</fullName>
    </recommendedName>
</protein>
<evidence type="ECO:0000313" key="1">
    <source>
        <dbReference type="EMBL" id="KPL76908.1"/>
    </source>
</evidence>
<accession>A0A0P6XAX0</accession>
<name>A0A0P6XAX0_9CHLR</name>
<dbReference type="PANTHER" id="PTHR38009:SF1">
    <property type="entry name" value="CONSERVED HYPOTHETICAL PHAGE TAIL PROTEIN"/>
    <property type="match status" value="1"/>
</dbReference>
<evidence type="ECO:0000313" key="2">
    <source>
        <dbReference type="Proteomes" id="UP000050417"/>
    </source>
</evidence>
<dbReference type="NCBIfam" id="TIGR02241">
    <property type="entry name" value="conserved hypothetical phage tail region protein"/>
    <property type="match status" value="1"/>
</dbReference>
<dbReference type="RefSeq" id="WP_075062845.1">
    <property type="nucleotide sequence ID" value="NZ_LGCL01000024.1"/>
</dbReference>